<dbReference type="Gene3D" id="3.30.1600.10">
    <property type="entry name" value="SIR2/SIRT2 'Small Domain"/>
    <property type="match status" value="1"/>
</dbReference>
<evidence type="ECO:0000313" key="4">
    <source>
        <dbReference type="EMBL" id="QHR65533.1"/>
    </source>
</evidence>
<dbReference type="PANTHER" id="PTHR11085">
    <property type="entry name" value="NAD-DEPENDENT PROTEIN DEACYLASE SIRTUIN-5, MITOCHONDRIAL-RELATED"/>
    <property type="match status" value="1"/>
</dbReference>
<dbReference type="InterPro" id="IPR026590">
    <property type="entry name" value="Ssirtuin_cat_dom"/>
</dbReference>
<dbReference type="GO" id="GO:0070403">
    <property type="term" value="F:NAD+ binding"/>
    <property type="evidence" value="ECO:0007669"/>
    <property type="project" value="InterPro"/>
</dbReference>
<gene>
    <name evidence="4" type="ORF">nepoznato_84</name>
</gene>
<dbReference type="InterPro" id="IPR029035">
    <property type="entry name" value="DHS-like_NAD/FAD-binding_dom"/>
</dbReference>
<organism evidence="4 5">
    <name type="scientific">Escherichia phage nepoznato</name>
    <dbReference type="NCBI Taxonomy" id="2696431"/>
    <lineage>
        <taxon>Viruses</taxon>
        <taxon>Duplodnaviria</taxon>
        <taxon>Heunggongvirae</taxon>
        <taxon>Uroviricota</taxon>
        <taxon>Caudoviricetes</taxon>
        <taxon>Stephanstirmvirinae</taxon>
        <taxon>Phapecoctavirus</taxon>
        <taxon>Phapecoctavirus nepoznato</taxon>
    </lineage>
</organism>
<dbReference type="PROSITE" id="PS50305">
    <property type="entry name" value="SIRTUIN"/>
    <property type="match status" value="1"/>
</dbReference>
<dbReference type="EMBL" id="MN850571">
    <property type="protein sequence ID" value="QHR65533.1"/>
    <property type="molecule type" value="Genomic_DNA"/>
</dbReference>
<name>A0A6B9WIQ0_9CAUD</name>
<evidence type="ECO:0000256" key="1">
    <source>
        <dbReference type="ARBA" id="ARBA00022679"/>
    </source>
</evidence>
<accession>A0A6B9WIQ0</accession>
<evidence type="ECO:0000259" key="3">
    <source>
        <dbReference type="PROSITE" id="PS50305"/>
    </source>
</evidence>
<sequence length="271" mass="30737">MPRRVIFITGAGLSVDSGIPAFRTDTSSGEALWSSYNLSEVCDIFNFRDGYQQEQGILDAMGGLDAEGYNLYRKTHDFYNKRRAELEKVDPNPAHLQIGEWFKKHGAEKIINITTNVDDLLERAGVDREEVLHVHGFLPEITFQRKAGQPTIVKDVGYQAIDVDDYHYVKPNVIFFGEAAPLYTDMYHIFDTLTAQDMVIVVGCSNQVINFNWELFPALNIGVKMVVVNPGLNFVEQTLYEERGVLVYREKAGTVFSDEGFIKMVEDHLNK</sequence>
<feature type="domain" description="Deacetylase sirtuin-type" evidence="3">
    <location>
        <begin position="1"/>
        <end position="271"/>
    </location>
</feature>
<dbReference type="InterPro" id="IPR050134">
    <property type="entry name" value="NAD-dep_sirtuin_deacylases"/>
</dbReference>
<keyword evidence="1" id="KW-0808">Transferase</keyword>
<dbReference type="CDD" id="cd00296">
    <property type="entry name" value="SIR2"/>
    <property type="match status" value="1"/>
</dbReference>
<dbReference type="InterPro" id="IPR026591">
    <property type="entry name" value="Sirtuin_cat_small_dom_sf"/>
</dbReference>
<protein>
    <submittedName>
        <fullName evidence="4">Sir2-like protein</fullName>
    </submittedName>
</protein>
<reference evidence="5" key="1">
    <citation type="submission" date="2019-12" db="EMBL/GenBank/DDBJ databases">
        <authorList>
            <person name="Olsen N.S."/>
            <person name="Junco L.M.F."/>
            <person name="Kot W."/>
            <person name="Hansen L.H."/>
        </authorList>
    </citation>
    <scope>NUCLEOTIDE SEQUENCE [LARGE SCALE GENOMIC DNA]</scope>
</reference>
<evidence type="ECO:0000256" key="2">
    <source>
        <dbReference type="ARBA" id="ARBA00023027"/>
    </source>
</evidence>
<keyword evidence="5" id="KW-1185">Reference proteome</keyword>
<dbReference type="Gene3D" id="3.40.50.1220">
    <property type="entry name" value="TPP-binding domain"/>
    <property type="match status" value="1"/>
</dbReference>
<dbReference type="Pfam" id="PF02146">
    <property type="entry name" value="SIR2"/>
    <property type="match status" value="1"/>
</dbReference>
<proteinExistence type="predicted"/>
<dbReference type="PANTHER" id="PTHR11085:SF10">
    <property type="entry name" value="NAD-DEPENDENT PROTEIN DEACYLASE SIRTUIN-5, MITOCHONDRIAL-RELATED"/>
    <property type="match status" value="1"/>
</dbReference>
<dbReference type="InterPro" id="IPR003000">
    <property type="entry name" value="Sirtuin"/>
</dbReference>
<evidence type="ECO:0000313" key="5">
    <source>
        <dbReference type="Proteomes" id="UP000464289"/>
    </source>
</evidence>
<dbReference type="SUPFAM" id="SSF52467">
    <property type="entry name" value="DHS-like NAD/FAD-binding domain"/>
    <property type="match status" value="1"/>
</dbReference>
<dbReference type="GO" id="GO:0017136">
    <property type="term" value="F:histone deacetylase activity, NAD-dependent"/>
    <property type="evidence" value="ECO:0007669"/>
    <property type="project" value="TreeGrafter"/>
</dbReference>
<keyword evidence="2" id="KW-0520">NAD</keyword>
<dbReference type="Proteomes" id="UP000464289">
    <property type="component" value="Segment"/>
</dbReference>